<feature type="domain" description="Complex 1 LYR protein" evidence="5">
    <location>
        <begin position="10"/>
        <end position="67"/>
    </location>
</feature>
<dbReference type="Pfam" id="PF05347">
    <property type="entry name" value="Complex1_LYR"/>
    <property type="match status" value="1"/>
</dbReference>
<dbReference type="EMBL" id="HG937694">
    <property type="protein sequence ID" value="CDP39090.1"/>
    <property type="molecule type" value="Genomic_DNA"/>
</dbReference>
<dbReference type="PhylomeDB" id="A0A060TDB6"/>
<evidence type="ECO:0000256" key="2">
    <source>
        <dbReference type="ARBA" id="ARBA00023128"/>
    </source>
</evidence>
<dbReference type="GO" id="GO:0034553">
    <property type="term" value="P:mitochondrial respiratory chain complex II assembly"/>
    <property type="evidence" value="ECO:0007669"/>
    <property type="project" value="InterPro"/>
</dbReference>
<dbReference type="InterPro" id="IPR008011">
    <property type="entry name" value="Complex1_LYR_dom"/>
</dbReference>
<gene>
    <name evidence="6" type="ORF">GNLVRS02_ARAD1D49610g</name>
</gene>
<evidence type="ECO:0000256" key="3">
    <source>
        <dbReference type="ARBA" id="ARBA00023186"/>
    </source>
</evidence>
<protein>
    <submittedName>
        <fullName evidence="6">ARAD1D49610p</fullName>
    </submittedName>
</protein>
<evidence type="ECO:0000256" key="1">
    <source>
        <dbReference type="ARBA" id="ARBA00004305"/>
    </source>
</evidence>
<reference evidence="6" key="1">
    <citation type="submission" date="2014-02" db="EMBL/GenBank/DDBJ databases">
        <authorList>
            <person name="Genoscope - CEA"/>
        </authorList>
    </citation>
    <scope>NUCLEOTIDE SEQUENCE</scope>
    <source>
        <strain evidence="6">LS3</strain>
    </source>
</reference>
<dbReference type="PANTHER" id="PTHR13675">
    <property type="entry name" value="LYR MOTIF-CONTAINING PROTEIN 2"/>
    <property type="match status" value="1"/>
</dbReference>
<accession>A0A060TDB6</accession>
<dbReference type="GO" id="GO:0005759">
    <property type="term" value="C:mitochondrial matrix"/>
    <property type="evidence" value="ECO:0007669"/>
    <property type="project" value="UniProtKB-SubCell"/>
</dbReference>
<dbReference type="AlphaFoldDB" id="A0A060TDB6"/>
<evidence type="ECO:0000313" key="6">
    <source>
        <dbReference type="EMBL" id="CDP39090.1"/>
    </source>
</evidence>
<name>A0A060TDB6_BLAAD</name>
<dbReference type="CDD" id="cd20268">
    <property type="entry name" value="Complex1_LYR_SDHAF1_LYRM8"/>
    <property type="match status" value="1"/>
</dbReference>
<reference evidence="6" key="2">
    <citation type="submission" date="2014-06" db="EMBL/GenBank/DDBJ databases">
        <title>The complete genome of Blastobotrys (Arxula) adeninivorans LS3 - a yeast of biotechnological interest.</title>
        <authorList>
            <person name="Kunze G."/>
            <person name="Gaillardin C."/>
            <person name="Czernicka M."/>
            <person name="Durrens P."/>
            <person name="Martin T."/>
            <person name="Boer E."/>
            <person name="Gabaldon T."/>
            <person name="Cruz J."/>
            <person name="Talla E."/>
            <person name="Marck C."/>
            <person name="Goffeau A."/>
            <person name="Barbe V."/>
            <person name="Baret P."/>
            <person name="Baronian K."/>
            <person name="Beier S."/>
            <person name="Bleykasten C."/>
            <person name="Bode R."/>
            <person name="Casaregola S."/>
            <person name="Despons L."/>
            <person name="Fairhead C."/>
            <person name="Giersberg M."/>
            <person name="Gierski P."/>
            <person name="Hahnel U."/>
            <person name="Hartmann A."/>
            <person name="Jankowska D."/>
            <person name="Jubin C."/>
            <person name="Jung P."/>
            <person name="Lafontaine I."/>
            <person name="Leh-Louis V."/>
            <person name="Lemaire M."/>
            <person name="Marcet-Houben M."/>
            <person name="Mascher M."/>
            <person name="Morel G."/>
            <person name="Richard G.-F."/>
            <person name="Riechen J."/>
            <person name="Sacerdot C."/>
            <person name="Sarkar A."/>
            <person name="Savel G."/>
            <person name="Schacherer J."/>
            <person name="Sherman D."/>
            <person name="Straub M.-L."/>
            <person name="Stein N."/>
            <person name="Thierry A."/>
            <person name="Trautwein-Schult A."/>
            <person name="Westhof E."/>
            <person name="Worch S."/>
            <person name="Dujon B."/>
            <person name="Souciet J.-L."/>
            <person name="Wincker P."/>
            <person name="Scholz U."/>
            <person name="Neuveglise N."/>
        </authorList>
    </citation>
    <scope>NUCLEOTIDE SEQUENCE</scope>
    <source>
        <strain evidence="6">LS3</strain>
    </source>
</reference>
<comment type="subcellular location">
    <subcellularLocation>
        <location evidence="1">Mitochondrion matrix</location>
    </subcellularLocation>
</comment>
<dbReference type="InterPro" id="IPR045295">
    <property type="entry name" value="Complex1_LYR_SDHAF1_LYRM8"/>
</dbReference>
<keyword evidence="2" id="KW-0496">Mitochondrion</keyword>
<dbReference type="PANTHER" id="PTHR13675:SF1">
    <property type="entry name" value="SUCCINATE DEHYDROGENASE ASSEMBLY FACTOR 1, MITOCHONDRIAL"/>
    <property type="match status" value="1"/>
</dbReference>
<keyword evidence="3" id="KW-0143">Chaperone</keyword>
<proteinExistence type="inferred from homology"/>
<evidence type="ECO:0000256" key="4">
    <source>
        <dbReference type="ARBA" id="ARBA00025715"/>
    </source>
</evidence>
<sequence length="78" mass="9308">MVRHSGLQKDVLNLYRRCIRAVHKKPAENQRGFLLFVRQSFHQYESLPRKDFGTIEHLLRKGNKMLELYSNPNVRKIS</sequence>
<organism evidence="6">
    <name type="scientific">Blastobotrys adeninivorans</name>
    <name type="common">Yeast</name>
    <name type="synonym">Arxula adeninivorans</name>
    <dbReference type="NCBI Taxonomy" id="409370"/>
    <lineage>
        <taxon>Eukaryota</taxon>
        <taxon>Fungi</taxon>
        <taxon>Dikarya</taxon>
        <taxon>Ascomycota</taxon>
        <taxon>Saccharomycotina</taxon>
        <taxon>Dipodascomycetes</taxon>
        <taxon>Dipodascales</taxon>
        <taxon>Trichomonascaceae</taxon>
        <taxon>Blastobotrys</taxon>
    </lineage>
</organism>
<comment type="similarity">
    <text evidence="4">Belongs to the complex I LYR family. SDHAF1 subfamily.</text>
</comment>
<evidence type="ECO:0000259" key="5">
    <source>
        <dbReference type="Pfam" id="PF05347"/>
    </source>
</evidence>